<sequence>MMRCVTASGVALLLLFLCGGGEALTPTTHKGNNHNDDEDVLDKIHSGVADAEESELEANCNRREDRYLRAQLARVKSLPPPIPMTQQQIKTEQRERELMEAASTFMRPLNIPQMQ</sequence>
<keyword evidence="3" id="KW-1185">Reference proteome</keyword>
<dbReference type="Proteomes" id="UP000041254">
    <property type="component" value="Unassembled WGS sequence"/>
</dbReference>
<protein>
    <recommendedName>
        <fullName evidence="4">Secreted protein</fullName>
    </recommendedName>
</protein>
<organism evidence="2 3">
    <name type="scientific">Vitrella brassicaformis (strain CCMP3155)</name>
    <dbReference type="NCBI Taxonomy" id="1169540"/>
    <lineage>
        <taxon>Eukaryota</taxon>
        <taxon>Sar</taxon>
        <taxon>Alveolata</taxon>
        <taxon>Colpodellida</taxon>
        <taxon>Vitrellaceae</taxon>
        <taxon>Vitrella</taxon>
    </lineage>
</organism>
<evidence type="ECO:0000313" key="2">
    <source>
        <dbReference type="EMBL" id="CEM01508.1"/>
    </source>
</evidence>
<proteinExistence type="predicted"/>
<reference evidence="2 3" key="1">
    <citation type="submission" date="2014-11" db="EMBL/GenBank/DDBJ databases">
        <authorList>
            <person name="Zhu J."/>
            <person name="Qi W."/>
            <person name="Song R."/>
        </authorList>
    </citation>
    <scope>NUCLEOTIDE SEQUENCE [LARGE SCALE GENOMIC DNA]</scope>
</reference>
<name>A0A0G4ETW9_VITBC</name>
<feature type="signal peptide" evidence="1">
    <location>
        <begin position="1"/>
        <end position="23"/>
    </location>
</feature>
<dbReference type="InParanoid" id="A0A0G4ETW9"/>
<dbReference type="AlphaFoldDB" id="A0A0G4ETW9"/>
<accession>A0A0G4ETW9</accession>
<evidence type="ECO:0000313" key="3">
    <source>
        <dbReference type="Proteomes" id="UP000041254"/>
    </source>
</evidence>
<keyword evidence="1" id="KW-0732">Signal</keyword>
<evidence type="ECO:0000256" key="1">
    <source>
        <dbReference type="SAM" id="SignalP"/>
    </source>
</evidence>
<gene>
    <name evidence="2" type="ORF">Vbra_13138</name>
</gene>
<feature type="chain" id="PRO_5005187619" description="Secreted protein" evidence="1">
    <location>
        <begin position="24"/>
        <end position="115"/>
    </location>
</feature>
<dbReference type="EMBL" id="CDMY01000305">
    <property type="protein sequence ID" value="CEM01508.1"/>
    <property type="molecule type" value="Genomic_DNA"/>
</dbReference>
<dbReference type="VEuPathDB" id="CryptoDB:Vbra_13138"/>
<evidence type="ECO:0008006" key="4">
    <source>
        <dbReference type="Google" id="ProtNLM"/>
    </source>
</evidence>